<keyword evidence="1" id="KW-1133">Transmembrane helix</keyword>
<evidence type="ECO:0000256" key="1">
    <source>
        <dbReference type="SAM" id="Phobius"/>
    </source>
</evidence>
<reference evidence="2 3" key="1">
    <citation type="submission" date="2019-03" db="EMBL/GenBank/DDBJ databases">
        <title>Genomic Encyclopedia of Type Strains, Phase IV (KMG-IV): sequencing the most valuable type-strain genomes for metagenomic binning, comparative biology and taxonomic classification.</title>
        <authorList>
            <person name="Goeker M."/>
        </authorList>
    </citation>
    <scope>NUCLEOTIDE SEQUENCE [LARGE SCALE GENOMIC DNA]</scope>
    <source>
        <strain evidence="2 3">DSM 24830</strain>
    </source>
</reference>
<dbReference type="Proteomes" id="UP000294887">
    <property type="component" value="Unassembled WGS sequence"/>
</dbReference>
<keyword evidence="3" id="KW-1185">Reference proteome</keyword>
<sequence length="62" mass="7292">MDMTLAGQIVGRILLSYFVVLVIMFLVSNFNLKRAFYHTHRWYGFIALVFIFLVGISSHFYN</sequence>
<comment type="caution">
    <text evidence="2">The sequence shown here is derived from an EMBL/GenBank/DDBJ whole genome shotgun (WGS) entry which is preliminary data.</text>
</comment>
<feature type="transmembrane region" description="Helical" evidence="1">
    <location>
        <begin position="12"/>
        <end position="30"/>
    </location>
</feature>
<organism evidence="2 3">
    <name type="scientific">Cocleimonas flava</name>
    <dbReference type="NCBI Taxonomy" id="634765"/>
    <lineage>
        <taxon>Bacteria</taxon>
        <taxon>Pseudomonadati</taxon>
        <taxon>Pseudomonadota</taxon>
        <taxon>Gammaproteobacteria</taxon>
        <taxon>Thiotrichales</taxon>
        <taxon>Thiotrichaceae</taxon>
        <taxon>Cocleimonas</taxon>
    </lineage>
</organism>
<feature type="transmembrane region" description="Helical" evidence="1">
    <location>
        <begin position="42"/>
        <end position="61"/>
    </location>
</feature>
<keyword evidence="1" id="KW-0472">Membrane</keyword>
<dbReference type="EMBL" id="SMFQ01000003">
    <property type="protein sequence ID" value="TCJ86791.1"/>
    <property type="molecule type" value="Genomic_DNA"/>
</dbReference>
<keyword evidence="1" id="KW-0812">Transmembrane</keyword>
<evidence type="ECO:0000313" key="2">
    <source>
        <dbReference type="EMBL" id="TCJ86791.1"/>
    </source>
</evidence>
<evidence type="ECO:0000313" key="3">
    <source>
        <dbReference type="Proteomes" id="UP000294887"/>
    </source>
</evidence>
<name>A0A4R1F7X0_9GAMM</name>
<accession>A0A4R1F7X0</accession>
<gene>
    <name evidence="2" type="ORF">EV695_1289</name>
</gene>
<protein>
    <submittedName>
        <fullName evidence="2">Uncharacterized protein</fullName>
    </submittedName>
</protein>
<dbReference type="AlphaFoldDB" id="A0A4R1F7X0"/>
<proteinExistence type="predicted"/>